<protein>
    <submittedName>
        <fullName evidence="1">Uncharacterized protein</fullName>
    </submittedName>
</protein>
<organism evidence="1 2">
    <name type="scientific">Euplotes crassus</name>
    <dbReference type="NCBI Taxonomy" id="5936"/>
    <lineage>
        <taxon>Eukaryota</taxon>
        <taxon>Sar</taxon>
        <taxon>Alveolata</taxon>
        <taxon>Ciliophora</taxon>
        <taxon>Intramacronucleata</taxon>
        <taxon>Spirotrichea</taxon>
        <taxon>Hypotrichia</taxon>
        <taxon>Euplotida</taxon>
        <taxon>Euplotidae</taxon>
        <taxon>Moneuplotes</taxon>
    </lineage>
</organism>
<proteinExistence type="predicted"/>
<keyword evidence="2" id="KW-1185">Reference proteome</keyword>
<accession>A0AAD1Y1K4</accession>
<evidence type="ECO:0000313" key="1">
    <source>
        <dbReference type="EMBL" id="CAI2382983.1"/>
    </source>
</evidence>
<gene>
    <name evidence="1" type="ORF">ECRASSUSDP1_LOCUS24474</name>
</gene>
<sequence>MQTKLCTYLILSEVILKANSTRYELIIALQFKKRALSLFHNLQLEKLLTYRILLFDLKITFSKNLTVQQMFKYITHIDDELKLLSDDKRVARMYPKNHNTYLEMMNRFKIRVKSAKKEQGYRLFMEDVKKFFRHGAFGFLDFTACKFGFTRGEKVNLGIGCELVDMNLVNDESHITDHFKEKRDGFRNLQFVPHIEFLDLWVEHPFCERFMQECETKIDVLRIKSVVIDFLDFKSIKTHYKEPKTFPLLENAYLCNSLSTLIIDNDICISFLRDCVFNDLSSTKTNIEQIVLNKPSLHYSVKKSTLDFLFINLCEQGSSGISKVHPKLKKLSLNILEFEKDKLPTSELKVSEFSLLAIKRDATACLSYKITGCATISACCWRNKEAEIIGEFINTIDLNIDSSVKVEEIEQDEFMLPEKDFIKLAQRSDSLGLDSCLKKASYDIVVCISPSKVLKGNFLAKTPLALEDISIASKMITSKSPSSKLSINFQIGKKNGRSLTKPKCQDLFSTASPNLLFSKVKISFYNPKIRTCLTSLLTKPRLSKKLPNQPLKSLEITTPISKKDVIHIFKLKILKINLKAEYFEDLMEEINKETKWITLIAQRYADPKLGKRSLKKSPFKEYLLDIERWFENQLEFCNIECQVGKRQVEINCRGTCVVKL</sequence>
<dbReference type="Proteomes" id="UP001295684">
    <property type="component" value="Unassembled WGS sequence"/>
</dbReference>
<evidence type="ECO:0000313" key="2">
    <source>
        <dbReference type="Proteomes" id="UP001295684"/>
    </source>
</evidence>
<name>A0AAD1Y1K4_EUPCR</name>
<comment type="caution">
    <text evidence="1">The sequence shown here is derived from an EMBL/GenBank/DDBJ whole genome shotgun (WGS) entry which is preliminary data.</text>
</comment>
<reference evidence="1" key="1">
    <citation type="submission" date="2023-07" db="EMBL/GenBank/DDBJ databases">
        <authorList>
            <consortium name="AG Swart"/>
            <person name="Singh M."/>
            <person name="Singh A."/>
            <person name="Seah K."/>
            <person name="Emmerich C."/>
        </authorList>
    </citation>
    <scope>NUCLEOTIDE SEQUENCE</scope>
    <source>
        <strain evidence="1">DP1</strain>
    </source>
</reference>
<dbReference type="EMBL" id="CAMPGE010025203">
    <property type="protein sequence ID" value="CAI2382983.1"/>
    <property type="molecule type" value="Genomic_DNA"/>
</dbReference>
<dbReference type="AlphaFoldDB" id="A0AAD1Y1K4"/>